<dbReference type="SUPFAM" id="SSF56024">
    <property type="entry name" value="Phospholipase D/nuclease"/>
    <property type="match status" value="1"/>
</dbReference>
<name>A0ABT6SYC3_9ACTN</name>
<accession>A0ABT6SYC3</accession>
<protein>
    <submittedName>
        <fullName evidence="2">DISARM system phospholipase D-like protein DrmC</fullName>
    </submittedName>
</protein>
<evidence type="ECO:0000313" key="2">
    <source>
        <dbReference type="EMBL" id="MDI3420618.1"/>
    </source>
</evidence>
<dbReference type="EMBL" id="JASCIS010000018">
    <property type="protein sequence ID" value="MDI3420618.1"/>
    <property type="molecule type" value="Genomic_DNA"/>
</dbReference>
<gene>
    <name evidence="2" type="primary">drmC</name>
    <name evidence="2" type="ORF">QIT00_19020</name>
</gene>
<evidence type="ECO:0000313" key="3">
    <source>
        <dbReference type="Proteomes" id="UP001237105"/>
    </source>
</evidence>
<dbReference type="Pfam" id="PF13091">
    <property type="entry name" value="PLDc_2"/>
    <property type="match status" value="1"/>
</dbReference>
<dbReference type="Proteomes" id="UP001237105">
    <property type="component" value="Unassembled WGS sequence"/>
</dbReference>
<dbReference type="CDD" id="cd09132">
    <property type="entry name" value="PLDc_unchar4"/>
    <property type="match status" value="1"/>
</dbReference>
<dbReference type="PROSITE" id="PS50035">
    <property type="entry name" value="PLD"/>
    <property type="match status" value="1"/>
</dbReference>
<feature type="domain" description="PLD phosphodiesterase" evidence="1">
    <location>
        <begin position="332"/>
        <end position="359"/>
    </location>
</feature>
<organism evidence="2 3">
    <name type="scientific">Streptomyces luteolus</name>
    <dbReference type="NCBI Taxonomy" id="3043615"/>
    <lineage>
        <taxon>Bacteria</taxon>
        <taxon>Bacillati</taxon>
        <taxon>Actinomycetota</taxon>
        <taxon>Actinomycetes</taxon>
        <taxon>Kitasatosporales</taxon>
        <taxon>Streptomycetaceae</taxon>
        <taxon>Streptomyces</taxon>
    </lineage>
</organism>
<evidence type="ECO:0000259" key="1">
    <source>
        <dbReference type="PROSITE" id="PS50035"/>
    </source>
</evidence>
<dbReference type="InterPro" id="IPR001736">
    <property type="entry name" value="PLipase_D/transphosphatidylase"/>
</dbReference>
<dbReference type="RefSeq" id="WP_282536494.1">
    <property type="nucleotide sequence ID" value="NZ_JASCIS010000018.1"/>
</dbReference>
<keyword evidence="3" id="KW-1185">Reference proteome</keyword>
<comment type="caution">
    <text evidence="2">The sequence shown here is derived from an EMBL/GenBank/DDBJ whole genome shotgun (WGS) entry which is preliminary data.</text>
</comment>
<dbReference type="NCBIfam" id="NF038319">
    <property type="entry name" value="DISARM_DrmC_I"/>
    <property type="match status" value="1"/>
</dbReference>
<reference evidence="2 3" key="1">
    <citation type="submission" date="2023-05" db="EMBL/GenBank/DDBJ databases">
        <title>Draft genome sequence of Streptomyces sp. B-S-A12 isolated from a cave soil in Thailand.</title>
        <authorList>
            <person name="Chamroensaksri N."/>
            <person name="Muangham S."/>
        </authorList>
    </citation>
    <scope>NUCLEOTIDE SEQUENCE [LARGE SCALE GENOMIC DNA]</scope>
    <source>
        <strain evidence="2 3">B-S-A12</strain>
    </source>
</reference>
<dbReference type="InterPro" id="IPR025202">
    <property type="entry name" value="PLD-like_dom"/>
</dbReference>
<sequence>MATDGGTTRRAWSREQIKRPVDIDVAGEQDRTVSLDGKGVVLDVRVRHHAGHTDAEDLRIVELTLVNRQPDSREARDGHWLFQTSIEVTAFPDDQAAVFAPVDDPLDPANSGNAPEDAEERRLRLLYRATLSHAKGRNVAVHAKVRAGERNAYRPTTEWLPTSRAKDLAGLLARHLGRERALSELTTAAVRDPIERLYTAMATDGVPFGEAAAYVRGYAAAAQDARDAVQVRTVWGGPATPAVPVRATAQVLTEVIAEAQFELLAMTYAARAYPALTEALALAVRRGVSVGIVVETLAGARGLLAGDEPGAAFAGVSGVRLWHWARPEGEGRASRQHAKLAVADRQLLFLGSANLTESAARRNIEAGVLVRGGPAPKRAAEHIEELQRQGVLRPWGG</sequence>
<proteinExistence type="predicted"/>
<dbReference type="Gene3D" id="3.30.870.10">
    <property type="entry name" value="Endonuclease Chain A"/>
    <property type="match status" value="1"/>
</dbReference>
<dbReference type="InterPro" id="IPR047955">
    <property type="entry name" value="DrmC-like"/>
</dbReference>